<dbReference type="SUPFAM" id="SSF54106">
    <property type="entry name" value="LysM domain"/>
    <property type="match status" value="1"/>
</dbReference>
<organism evidence="2 3">
    <name type="scientific">Eubacterium ramulus</name>
    <dbReference type="NCBI Taxonomy" id="39490"/>
    <lineage>
        <taxon>Bacteria</taxon>
        <taxon>Bacillati</taxon>
        <taxon>Bacillota</taxon>
        <taxon>Clostridia</taxon>
        <taxon>Eubacteriales</taxon>
        <taxon>Eubacteriaceae</taxon>
        <taxon>Eubacterium</taxon>
    </lineage>
</organism>
<proteinExistence type="predicted"/>
<name>A0A173R6F4_EUBRA</name>
<reference evidence="2 3" key="1">
    <citation type="submission" date="2015-09" db="EMBL/GenBank/DDBJ databases">
        <authorList>
            <consortium name="Pathogen Informatics"/>
        </authorList>
    </citation>
    <scope>NUCLEOTIDE SEQUENCE [LARGE SCALE GENOMIC DNA]</scope>
    <source>
        <strain evidence="2 3">2789STDY5608891</strain>
    </source>
</reference>
<feature type="domain" description="LysM" evidence="1">
    <location>
        <begin position="21"/>
        <end position="65"/>
    </location>
</feature>
<dbReference type="CDD" id="cd00118">
    <property type="entry name" value="LysM"/>
    <property type="match status" value="1"/>
</dbReference>
<dbReference type="Gene3D" id="3.10.350.10">
    <property type="entry name" value="LysM domain"/>
    <property type="match status" value="1"/>
</dbReference>
<protein>
    <submittedName>
        <fullName evidence="2">LysM domain</fullName>
    </submittedName>
</protein>
<evidence type="ECO:0000313" key="2">
    <source>
        <dbReference type="EMBL" id="CUM73574.1"/>
    </source>
</evidence>
<dbReference type="InterPro" id="IPR018392">
    <property type="entry name" value="LysM"/>
</dbReference>
<dbReference type="InterPro" id="IPR036779">
    <property type="entry name" value="LysM_dom_sf"/>
</dbReference>
<dbReference type="OrthoDB" id="9811296at2"/>
<dbReference type="Proteomes" id="UP000095492">
    <property type="component" value="Unassembled WGS sequence"/>
</dbReference>
<sequence>MNRYFESEYRGSRMMHSCPGVIYVVKQGDTLYKISQYHHVSVTDILLANPYVNVYNLQIGDELCIPVGKMAMTGEADTKNSKFATLTK</sequence>
<dbReference type="SMART" id="SM00257">
    <property type="entry name" value="LysM"/>
    <property type="match status" value="1"/>
</dbReference>
<dbReference type="Pfam" id="PF01476">
    <property type="entry name" value="LysM"/>
    <property type="match status" value="1"/>
</dbReference>
<accession>A0A173R6F4</accession>
<evidence type="ECO:0000313" key="3">
    <source>
        <dbReference type="Proteomes" id="UP000095492"/>
    </source>
</evidence>
<dbReference type="PROSITE" id="PS51782">
    <property type="entry name" value="LYSM"/>
    <property type="match status" value="1"/>
</dbReference>
<dbReference type="EMBL" id="CYYA01000001">
    <property type="protein sequence ID" value="CUM73574.1"/>
    <property type="molecule type" value="Genomic_DNA"/>
</dbReference>
<gene>
    <name evidence="2" type="ORF">ERS852448_00246</name>
</gene>
<dbReference type="AlphaFoldDB" id="A0A173R6F4"/>
<evidence type="ECO:0000259" key="1">
    <source>
        <dbReference type="PROSITE" id="PS51782"/>
    </source>
</evidence>
<dbReference type="STRING" id="39490.ERS852448_00246"/>
<dbReference type="RefSeq" id="WP_055288972.1">
    <property type="nucleotide sequence ID" value="NZ_CP173382.1"/>
</dbReference>
<dbReference type="GeneID" id="97390404"/>